<evidence type="ECO:0000313" key="3">
    <source>
        <dbReference type="Proteomes" id="UP000534294"/>
    </source>
</evidence>
<feature type="transmembrane region" description="Helical" evidence="1">
    <location>
        <begin position="15"/>
        <end position="34"/>
    </location>
</feature>
<evidence type="ECO:0000313" key="2">
    <source>
        <dbReference type="EMBL" id="MBB5037183.1"/>
    </source>
</evidence>
<accession>A0A7W7YJ75</accession>
<comment type="caution">
    <text evidence="2">The sequence shown here is derived from an EMBL/GenBank/DDBJ whole genome shotgun (WGS) entry which is preliminary data.</text>
</comment>
<gene>
    <name evidence="2" type="ORF">HNQ64_001425</name>
</gene>
<keyword evidence="1" id="KW-1133">Transmembrane helix</keyword>
<organism evidence="2 3">
    <name type="scientific">Prosthecobacter dejongeii</name>
    <dbReference type="NCBI Taxonomy" id="48465"/>
    <lineage>
        <taxon>Bacteria</taxon>
        <taxon>Pseudomonadati</taxon>
        <taxon>Verrucomicrobiota</taxon>
        <taxon>Verrucomicrobiia</taxon>
        <taxon>Verrucomicrobiales</taxon>
        <taxon>Verrucomicrobiaceae</taxon>
        <taxon>Prosthecobacter</taxon>
    </lineage>
</organism>
<keyword evidence="1" id="KW-0812">Transmembrane</keyword>
<protein>
    <submittedName>
        <fullName evidence="2">Uncharacterized protein</fullName>
    </submittedName>
</protein>
<evidence type="ECO:0000256" key="1">
    <source>
        <dbReference type="SAM" id="Phobius"/>
    </source>
</evidence>
<name>A0A7W7YJ75_9BACT</name>
<proteinExistence type="predicted"/>
<sequence length="56" mass="6455">MSRRRRLSPPWLPGFWPMVAFLLLLGSVFGYYYGLAKLTRFEKLPLEPAAKTADKP</sequence>
<keyword evidence="3" id="KW-1185">Reference proteome</keyword>
<keyword evidence="1" id="KW-0472">Membrane</keyword>
<reference evidence="2 3" key="1">
    <citation type="submission" date="2020-08" db="EMBL/GenBank/DDBJ databases">
        <title>Genomic Encyclopedia of Type Strains, Phase IV (KMG-IV): sequencing the most valuable type-strain genomes for metagenomic binning, comparative biology and taxonomic classification.</title>
        <authorList>
            <person name="Goeker M."/>
        </authorList>
    </citation>
    <scope>NUCLEOTIDE SEQUENCE [LARGE SCALE GENOMIC DNA]</scope>
    <source>
        <strain evidence="2 3">DSM 12251</strain>
    </source>
</reference>
<dbReference type="Proteomes" id="UP000534294">
    <property type="component" value="Unassembled WGS sequence"/>
</dbReference>
<dbReference type="RefSeq" id="WP_184206833.1">
    <property type="nucleotide sequence ID" value="NZ_JACHIF010000002.1"/>
</dbReference>
<dbReference type="AlphaFoldDB" id="A0A7W7YJ75"/>
<dbReference type="EMBL" id="JACHIF010000002">
    <property type="protein sequence ID" value="MBB5037183.1"/>
    <property type="molecule type" value="Genomic_DNA"/>
</dbReference>